<proteinExistence type="predicted"/>
<feature type="compositionally biased region" description="Polar residues" evidence="6">
    <location>
        <begin position="68"/>
        <end position="77"/>
    </location>
</feature>
<keyword evidence="5" id="KW-0539">Nucleus</keyword>
<feature type="domain" description="WRKY" evidence="7">
    <location>
        <begin position="131"/>
        <end position="164"/>
    </location>
</feature>
<evidence type="ECO:0000256" key="3">
    <source>
        <dbReference type="ARBA" id="ARBA00023125"/>
    </source>
</evidence>
<accession>A0AAN8Z5R7</accession>
<dbReference type="EMBL" id="JBAMMX010000015">
    <property type="protein sequence ID" value="KAK6925952.1"/>
    <property type="molecule type" value="Genomic_DNA"/>
</dbReference>
<dbReference type="Proteomes" id="UP001370490">
    <property type="component" value="Unassembled WGS sequence"/>
</dbReference>
<evidence type="ECO:0000256" key="4">
    <source>
        <dbReference type="ARBA" id="ARBA00023163"/>
    </source>
</evidence>
<reference evidence="8 9" key="1">
    <citation type="submission" date="2023-12" db="EMBL/GenBank/DDBJ databases">
        <title>A high-quality genome assembly for Dillenia turbinata (Dilleniales).</title>
        <authorList>
            <person name="Chanderbali A."/>
        </authorList>
    </citation>
    <scope>NUCLEOTIDE SEQUENCE [LARGE SCALE GENOMIC DNA]</scope>
    <source>
        <strain evidence="8">LSX21</strain>
        <tissue evidence="8">Leaf</tissue>
    </source>
</reference>
<dbReference type="GO" id="GO:0005634">
    <property type="term" value="C:nucleus"/>
    <property type="evidence" value="ECO:0007669"/>
    <property type="project" value="UniProtKB-SubCell"/>
</dbReference>
<evidence type="ECO:0000256" key="2">
    <source>
        <dbReference type="ARBA" id="ARBA00023015"/>
    </source>
</evidence>
<evidence type="ECO:0000259" key="7">
    <source>
        <dbReference type="PROSITE" id="PS50811"/>
    </source>
</evidence>
<comment type="caution">
    <text evidence="8">The sequence shown here is derived from an EMBL/GenBank/DDBJ whole genome shotgun (WGS) entry which is preliminary data.</text>
</comment>
<evidence type="ECO:0000256" key="5">
    <source>
        <dbReference type="ARBA" id="ARBA00023242"/>
    </source>
</evidence>
<organism evidence="8 9">
    <name type="scientific">Dillenia turbinata</name>
    <dbReference type="NCBI Taxonomy" id="194707"/>
    <lineage>
        <taxon>Eukaryota</taxon>
        <taxon>Viridiplantae</taxon>
        <taxon>Streptophyta</taxon>
        <taxon>Embryophyta</taxon>
        <taxon>Tracheophyta</taxon>
        <taxon>Spermatophyta</taxon>
        <taxon>Magnoliopsida</taxon>
        <taxon>eudicotyledons</taxon>
        <taxon>Gunneridae</taxon>
        <taxon>Pentapetalae</taxon>
        <taxon>Dilleniales</taxon>
        <taxon>Dilleniaceae</taxon>
        <taxon>Dillenia</taxon>
    </lineage>
</organism>
<gene>
    <name evidence="8" type="ORF">RJ641_007671</name>
</gene>
<evidence type="ECO:0000256" key="1">
    <source>
        <dbReference type="ARBA" id="ARBA00004123"/>
    </source>
</evidence>
<name>A0AAN8Z5R7_9MAGN</name>
<comment type="subcellular location">
    <subcellularLocation>
        <location evidence="1">Nucleus</location>
    </subcellularLocation>
</comment>
<dbReference type="PANTHER" id="PTHR32096">
    <property type="entry name" value="WRKY TRANSCRIPTION FACTOR 30-RELATED-RELATED"/>
    <property type="match status" value="1"/>
</dbReference>
<evidence type="ECO:0000313" key="8">
    <source>
        <dbReference type="EMBL" id="KAK6925952.1"/>
    </source>
</evidence>
<keyword evidence="3" id="KW-0238">DNA-binding</keyword>
<dbReference type="InterPro" id="IPR044810">
    <property type="entry name" value="WRKY_plant"/>
</dbReference>
<sequence>MENANNLEQKILIRELMHGRDLAKQLQIHLSVSSSSLEACESLVQKILASYEKALSILKYNGSLSAPTATEPVTTPIGNVPASESPRSLSASPHSEDSDLDFKEHEIKDASGKRKSMPRWTKQVSVSPGSGLEQSLDDGYVWRKYGQKAILGAKYPRNGLKVKTENLETNTQAFPNSFFFPSSSNTKDETNVFASNLPGNNIMGHFSPSYVSPATSGSNIFSLGGNHNFQGPESDLSEIVSAGTSASHSPIVNLEYPFGPFDPGFTFDNSGFIS</sequence>
<dbReference type="Gene3D" id="2.20.25.80">
    <property type="entry name" value="WRKY domain"/>
    <property type="match status" value="1"/>
</dbReference>
<keyword evidence="9" id="KW-1185">Reference proteome</keyword>
<dbReference type="PANTHER" id="PTHR32096:SF133">
    <property type="entry name" value="WRKY TRANSCRIPTION FACTOR 41-RELATED"/>
    <property type="match status" value="1"/>
</dbReference>
<dbReference type="InterPro" id="IPR036576">
    <property type="entry name" value="WRKY_dom_sf"/>
</dbReference>
<keyword evidence="2" id="KW-0805">Transcription regulation</keyword>
<dbReference type="Pfam" id="PF03106">
    <property type="entry name" value="WRKY"/>
    <property type="match status" value="1"/>
</dbReference>
<dbReference type="PROSITE" id="PS50811">
    <property type="entry name" value="WRKY"/>
    <property type="match status" value="1"/>
</dbReference>
<evidence type="ECO:0000256" key="6">
    <source>
        <dbReference type="SAM" id="MobiDB-lite"/>
    </source>
</evidence>
<dbReference type="InterPro" id="IPR003657">
    <property type="entry name" value="WRKY_dom"/>
</dbReference>
<feature type="region of interest" description="Disordered" evidence="6">
    <location>
        <begin position="68"/>
        <end position="102"/>
    </location>
</feature>
<dbReference type="GO" id="GO:0003700">
    <property type="term" value="F:DNA-binding transcription factor activity"/>
    <property type="evidence" value="ECO:0007669"/>
    <property type="project" value="InterPro"/>
</dbReference>
<protein>
    <submittedName>
        <fullName evidence="8">WRKY domain</fullName>
    </submittedName>
</protein>
<dbReference type="GO" id="GO:0000976">
    <property type="term" value="F:transcription cis-regulatory region binding"/>
    <property type="evidence" value="ECO:0007669"/>
    <property type="project" value="TreeGrafter"/>
</dbReference>
<dbReference type="AlphaFoldDB" id="A0AAN8Z5R7"/>
<dbReference type="SMART" id="SM00774">
    <property type="entry name" value="WRKY"/>
    <property type="match status" value="1"/>
</dbReference>
<feature type="region of interest" description="Disordered" evidence="6">
    <location>
        <begin position="109"/>
        <end position="128"/>
    </location>
</feature>
<dbReference type="SUPFAM" id="SSF118290">
    <property type="entry name" value="WRKY DNA-binding domain"/>
    <property type="match status" value="1"/>
</dbReference>
<keyword evidence="4" id="KW-0804">Transcription</keyword>
<evidence type="ECO:0000313" key="9">
    <source>
        <dbReference type="Proteomes" id="UP001370490"/>
    </source>
</evidence>